<dbReference type="KEGG" id="ala:BFG52_07535"/>
<gene>
    <name evidence="1" type="ORF">BFG52_07535</name>
</gene>
<accession>A0A1B2LZ56</accession>
<evidence type="ECO:0000313" key="2">
    <source>
        <dbReference type="Proteomes" id="UP000093391"/>
    </source>
</evidence>
<sequence length="135" mass="15519">MKLSDAEQIIYGHIGQFDGVEKDNLRLMNQLNRNGTPFKAPANKPWCRVTIQYADSQIAGIANELCIRDIGFINVQCFTPLNTGTTEMTKLCDQWRAFLQSFTADRLEIYKVHAPQDIDDKDFYAKIIRAEFRVN</sequence>
<dbReference type="RefSeq" id="WP_067554208.1">
    <property type="nucleotide sequence ID" value="NZ_CP016895.1"/>
</dbReference>
<organism evidence="1 2">
    <name type="scientific">Acinetobacter larvae</name>
    <dbReference type="NCBI Taxonomy" id="1789224"/>
    <lineage>
        <taxon>Bacteria</taxon>
        <taxon>Pseudomonadati</taxon>
        <taxon>Pseudomonadota</taxon>
        <taxon>Gammaproteobacteria</taxon>
        <taxon>Moraxellales</taxon>
        <taxon>Moraxellaceae</taxon>
        <taxon>Acinetobacter</taxon>
    </lineage>
</organism>
<protein>
    <submittedName>
        <fullName evidence="1">Uncharacterized protein</fullName>
    </submittedName>
</protein>
<dbReference type="Proteomes" id="UP000093391">
    <property type="component" value="Chromosome"/>
</dbReference>
<dbReference type="OrthoDB" id="6649503at2"/>
<keyword evidence="2" id="KW-1185">Reference proteome</keyword>
<reference evidence="1 2" key="1">
    <citation type="submission" date="2016-08" db="EMBL/GenBank/DDBJ databases">
        <authorList>
            <person name="Seilhamer J.J."/>
        </authorList>
    </citation>
    <scope>NUCLEOTIDE SEQUENCE [LARGE SCALE GENOMIC DNA]</scope>
    <source>
        <strain evidence="1 2">BRTC-1</strain>
    </source>
</reference>
<name>A0A1B2LZ56_9GAMM</name>
<dbReference type="AlphaFoldDB" id="A0A1B2LZ56"/>
<dbReference type="Gene3D" id="3.30.2000.20">
    <property type="match status" value="1"/>
</dbReference>
<proteinExistence type="predicted"/>
<dbReference type="EMBL" id="CP016895">
    <property type="protein sequence ID" value="AOA58216.1"/>
    <property type="molecule type" value="Genomic_DNA"/>
</dbReference>
<evidence type="ECO:0000313" key="1">
    <source>
        <dbReference type="EMBL" id="AOA58216.1"/>
    </source>
</evidence>
<dbReference type="STRING" id="1789224.BFG52_07535"/>